<feature type="domain" description="Sperm-associated microtubule inner protein 5" evidence="7">
    <location>
        <begin position="85"/>
        <end position="134"/>
    </location>
</feature>
<reference evidence="8 9" key="1">
    <citation type="submission" date="2020-08" db="EMBL/GenBank/DDBJ databases">
        <authorList>
            <person name="Hejnol A."/>
        </authorList>
    </citation>
    <scope>NUCLEOTIDE SEQUENCE [LARGE SCALE GENOMIC DNA]</scope>
</reference>
<gene>
    <name evidence="8" type="ORF">DGYR_LOCUS13010</name>
</gene>
<organism evidence="8 9">
    <name type="scientific">Dimorphilus gyrociliatus</name>
    <dbReference type="NCBI Taxonomy" id="2664684"/>
    <lineage>
        <taxon>Eukaryota</taxon>
        <taxon>Metazoa</taxon>
        <taxon>Spiralia</taxon>
        <taxon>Lophotrochozoa</taxon>
        <taxon>Annelida</taxon>
        <taxon>Polychaeta</taxon>
        <taxon>Polychaeta incertae sedis</taxon>
        <taxon>Dinophilidae</taxon>
        <taxon>Dimorphilus</taxon>
    </lineage>
</organism>
<evidence type="ECO:0000313" key="9">
    <source>
        <dbReference type="Proteomes" id="UP000549394"/>
    </source>
</evidence>
<evidence type="ECO:0000256" key="2">
    <source>
        <dbReference type="ARBA" id="ARBA00022490"/>
    </source>
</evidence>
<dbReference type="PANTHER" id="PTHR22146:SF17">
    <property type="entry name" value="PROTEIN FAM166B-LIKE PROTEIN"/>
    <property type="match status" value="1"/>
</dbReference>
<dbReference type="InterPro" id="IPR018902">
    <property type="entry name" value="CMI2A-C-like_dom"/>
</dbReference>
<protein>
    <submittedName>
        <fullName evidence="8">DgyrCDS13865</fullName>
    </submittedName>
</protein>
<keyword evidence="4" id="KW-0966">Cell projection</keyword>
<name>A0A7I8WBY5_9ANNE</name>
<evidence type="ECO:0000259" key="6">
    <source>
        <dbReference type="Pfam" id="PF10629"/>
    </source>
</evidence>
<dbReference type="AlphaFoldDB" id="A0A7I8WBY5"/>
<sequence length="222" mass="25111">MIPGYTGYIPRKPFKFGDTYKVDCDYCIDEHLRNYEKTSNDAHSLRMSSSCRPVLQAKAFDPEVRDHLNTYRDTHPRRPVMAEDKRLPTEPPVPGYLGFVPRIDVTELGLGARYNRTTKLGLENFYGETERAALSRSTPVSLYKAAPVPAAGPGAMYSKRIFVQPGMIPKYTGHCHQRRYHFGNTYGDTTRSLEVCQHDQTCYGDHMKTKLLTATPSVDTVA</sequence>
<dbReference type="Pfam" id="PF22573">
    <property type="entry name" value="SPMIP5"/>
    <property type="match status" value="1"/>
</dbReference>
<dbReference type="PANTHER" id="PTHR22146">
    <property type="entry name" value="CAT EYE SYNDROME CRITICAL REGION PROTEIN 6"/>
    <property type="match status" value="1"/>
</dbReference>
<keyword evidence="2" id="KW-0963">Cytoplasm</keyword>
<dbReference type="InterPro" id="IPR055215">
    <property type="entry name" value="SPMIP5_dom"/>
</dbReference>
<keyword evidence="3" id="KW-0206">Cytoskeleton</keyword>
<dbReference type="OrthoDB" id="2019884at2759"/>
<evidence type="ECO:0000313" key="8">
    <source>
        <dbReference type="EMBL" id="CAD5125664.1"/>
    </source>
</evidence>
<comment type="similarity">
    <text evidence="5">Belongs to the CIMIP2 family.</text>
</comment>
<dbReference type="GO" id="GO:0005930">
    <property type="term" value="C:axoneme"/>
    <property type="evidence" value="ECO:0007669"/>
    <property type="project" value="UniProtKB-SubCell"/>
</dbReference>
<feature type="domain" description="Ciliary microtubule inner protein 2A-C-like" evidence="6">
    <location>
        <begin position="164"/>
        <end position="191"/>
    </location>
</feature>
<comment type="subcellular location">
    <subcellularLocation>
        <location evidence="1">Cytoplasm</location>
        <location evidence="1">Cytoskeleton</location>
        <location evidence="1">Cilium axoneme</location>
    </subcellularLocation>
</comment>
<evidence type="ECO:0000256" key="3">
    <source>
        <dbReference type="ARBA" id="ARBA00023212"/>
    </source>
</evidence>
<dbReference type="EMBL" id="CAJFCJ010000028">
    <property type="protein sequence ID" value="CAD5125664.1"/>
    <property type="molecule type" value="Genomic_DNA"/>
</dbReference>
<evidence type="ECO:0000256" key="5">
    <source>
        <dbReference type="ARBA" id="ARBA00035661"/>
    </source>
</evidence>
<accession>A0A7I8WBY5</accession>
<evidence type="ECO:0000256" key="4">
    <source>
        <dbReference type="ARBA" id="ARBA00023273"/>
    </source>
</evidence>
<dbReference type="Pfam" id="PF10629">
    <property type="entry name" value="CMI2B-like"/>
    <property type="match status" value="1"/>
</dbReference>
<keyword evidence="9" id="KW-1185">Reference proteome</keyword>
<evidence type="ECO:0000259" key="7">
    <source>
        <dbReference type="Pfam" id="PF22573"/>
    </source>
</evidence>
<dbReference type="Proteomes" id="UP000549394">
    <property type="component" value="Unassembled WGS sequence"/>
</dbReference>
<evidence type="ECO:0000256" key="1">
    <source>
        <dbReference type="ARBA" id="ARBA00004430"/>
    </source>
</evidence>
<dbReference type="GO" id="GO:0015630">
    <property type="term" value="C:microtubule cytoskeleton"/>
    <property type="evidence" value="ECO:0007669"/>
    <property type="project" value="UniProtKB-ARBA"/>
</dbReference>
<proteinExistence type="inferred from homology"/>
<comment type="caution">
    <text evidence="8">The sequence shown here is derived from an EMBL/GenBank/DDBJ whole genome shotgun (WGS) entry which is preliminary data.</text>
</comment>